<sequence>MKKKIKDCTFKEFTGWANARACDGRWNMLDAMNSISIISMVYEVKPIFFRGRVREALWRKLRDQYLNVEAEIEIER</sequence>
<dbReference type="EMBL" id="QSIR01000030">
    <property type="protein sequence ID" value="RHD02847.1"/>
    <property type="molecule type" value="Genomic_DNA"/>
</dbReference>
<gene>
    <name evidence="1" type="ORF">DW812_14960</name>
</gene>
<evidence type="ECO:0000313" key="2">
    <source>
        <dbReference type="Proteomes" id="UP000284472"/>
    </source>
</evidence>
<dbReference type="AlphaFoldDB" id="A0A414D3A2"/>
<comment type="caution">
    <text evidence="1">The sequence shown here is derived from an EMBL/GenBank/DDBJ whole genome shotgun (WGS) entry which is preliminary data.</text>
</comment>
<dbReference type="RefSeq" id="WP_118044098.1">
    <property type="nucleotide sequence ID" value="NZ_QSIR01000030.1"/>
</dbReference>
<accession>A0A414D3A2</accession>
<reference evidence="1 2" key="1">
    <citation type="submission" date="2018-08" db="EMBL/GenBank/DDBJ databases">
        <title>A genome reference for cultivated species of the human gut microbiota.</title>
        <authorList>
            <person name="Zou Y."/>
            <person name="Xue W."/>
            <person name="Luo G."/>
        </authorList>
    </citation>
    <scope>NUCLEOTIDE SEQUENCE [LARGE SCALE GENOMIC DNA]</scope>
    <source>
        <strain evidence="1 2">AM32-6</strain>
    </source>
</reference>
<proteinExistence type="predicted"/>
<name>A0A414D3A2_MEDGN</name>
<organism evidence="1 2">
    <name type="scientific">Mediterraneibacter gnavus</name>
    <name type="common">Ruminococcus gnavus</name>
    <dbReference type="NCBI Taxonomy" id="33038"/>
    <lineage>
        <taxon>Bacteria</taxon>
        <taxon>Bacillati</taxon>
        <taxon>Bacillota</taxon>
        <taxon>Clostridia</taxon>
        <taxon>Lachnospirales</taxon>
        <taxon>Lachnospiraceae</taxon>
        <taxon>Mediterraneibacter</taxon>
    </lineage>
</organism>
<protein>
    <submittedName>
        <fullName evidence="1">Uncharacterized protein</fullName>
    </submittedName>
</protein>
<dbReference type="Proteomes" id="UP000284472">
    <property type="component" value="Unassembled WGS sequence"/>
</dbReference>
<evidence type="ECO:0000313" key="1">
    <source>
        <dbReference type="EMBL" id="RHD02847.1"/>
    </source>
</evidence>